<evidence type="ECO:0000256" key="4">
    <source>
        <dbReference type="ARBA" id="ARBA00023002"/>
    </source>
</evidence>
<dbReference type="Gene3D" id="3.40.50.720">
    <property type="entry name" value="NAD(P)-binding Rossmann-like Domain"/>
    <property type="match status" value="1"/>
</dbReference>
<feature type="non-terminal residue" evidence="6">
    <location>
        <position position="186"/>
    </location>
</feature>
<gene>
    <name evidence="6" type="ORF">LTR16_005362</name>
</gene>
<dbReference type="InterPro" id="IPR013154">
    <property type="entry name" value="ADH-like_N"/>
</dbReference>
<reference evidence="6 7" key="1">
    <citation type="submission" date="2023-08" db="EMBL/GenBank/DDBJ databases">
        <title>Black Yeasts Isolated from many extreme environments.</title>
        <authorList>
            <person name="Coleine C."/>
            <person name="Stajich J.E."/>
            <person name="Selbmann L."/>
        </authorList>
    </citation>
    <scope>NUCLEOTIDE SEQUENCE [LARGE SCALE GENOMIC DNA]</scope>
    <source>
        <strain evidence="6 7">CCFEE 536</strain>
    </source>
</reference>
<evidence type="ECO:0000256" key="3">
    <source>
        <dbReference type="ARBA" id="ARBA00022833"/>
    </source>
</evidence>
<keyword evidence="2" id="KW-0479">Metal-binding</keyword>
<dbReference type="Gene3D" id="3.90.180.10">
    <property type="entry name" value="Medium-chain alcohol dehydrogenases, catalytic domain"/>
    <property type="match status" value="1"/>
</dbReference>
<evidence type="ECO:0000259" key="5">
    <source>
        <dbReference type="Pfam" id="PF08240"/>
    </source>
</evidence>
<dbReference type="PANTHER" id="PTHR42940">
    <property type="entry name" value="ALCOHOL DEHYDROGENASE 1-RELATED"/>
    <property type="match status" value="1"/>
</dbReference>
<keyword evidence="4" id="KW-0560">Oxidoreductase</keyword>
<evidence type="ECO:0000313" key="7">
    <source>
        <dbReference type="Proteomes" id="UP001357485"/>
    </source>
</evidence>
<comment type="caution">
    <text evidence="6">The sequence shown here is derived from an EMBL/GenBank/DDBJ whole genome shotgun (WGS) entry which is preliminary data.</text>
</comment>
<dbReference type="EMBL" id="JAVRRA010000851">
    <property type="protein sequence ID" value="KAK5283733.1"/>
    <property type="molecule type" value="Genomic_DNA"/>
</dbReference>
<sequence length="186" mass="19347">MGDVSLPKKYKAAVYDKPGSISTKIEELDMPEPGPGEVLINLTHSGVCHSDMGVMMNSWFALPAPTQAGQVGGHEGVGKIVKMGPGTESAAVKVGDRVGVKWVSATCGSCPACLEGHDGVCFNQKVSGYYTPGTFQQYVIGPANYVTPIPDNLDSAAAAPLLCAGVTVYSALRKSEAKSGQFVVIL</sequence>
<comment type="cofactor">
    <cofactor evidence="1">
        <name>Zn(2+)</name>
        <dbReference type="ChEBI" id="CHEBI:29105"/>
    </cofactor>
</comment>
<dbReference type="SUPFAM" id="SSF50129">
    <property type="entry name" value="GroES-like"/>
    <property type="match status" value="1"/>
</dbReference>
<dbReference type="InterPro" id="IPR011032">
    <property type="entry name" value="GroES-like_sf"/>
</dbReference>
<dbReference type="Pfam" id="PF08240">
    <property type="entry name" value="ADH_N"/>
    <property type="match status" value="1"/>
</dbReference>
<organism evidence="6 7">
    <name type="scientific">Cryomyces antarcticus</name>
    <dbReference type="NCBI Taxonomy" id="329879"/>
    <lineage>
        <taxon>Eukaryota</taxon>
        <taxon>Fungi</taxon>
        <taxon>Dikarya</taxon>
        <taxon>Ascomycota</taxon>
        <taxon>Pezizomycotina</taxon>
        <taxon>Dothideomycetes</taxon>
        <taxon>Dothideomycetes incertae sedis</taxon>
        <taxon>Cryomyces</taxon>
    </lineage>
</organism>
<feature type="domain" description="Alcohol dehydrogenase-like N-terminal" evidence="5">
    <location>
        <begin position="34"/>
        <end position="151"/>
    </location>
</feature>
<keyword evidence="3" id="KW-0862">Zinc</keyword>
<evidence type="ECO:0000256" key="2">
    <source>
        <dbReference type="ARBA" id="ARBA00022723"/>
    </source>
</evidence>
<keyword evidence="7" id="KW-1185">Reference proteome</keyword>
<accession>A0ABR0M5V4</accession>
<evidence type="ECO:0000256" key="1">
    <source>
        <dbReference type="ARBA" id="ARBA00001947"/>
    </source>
</evidence>
<evidence type="ECO:0000313" key="6">
    <source>
        <dbReference type="EMBL" id="KAK5283733.1"/>
    </source>
</evidence>
<name>A0ABR0M5V4_9PEZI</name>
<protein>
    <recommendedName>
        <fullName evidence="5">Alcohol dehydrogenase-like N-terminal domain-containing protein</fullName>
    </recommendedName>
</protein>
<dbReference type="Proteomes" id="UP001357485">
    <property type="component" value="Unassembled WGS sequence"/>
</dbReference>
<proteinExistence type="predicted"/>
<dbReference type="PANTHER" id="PTHR42940:SF5">
    <property type="entry name" value="ALCOHOL DEHYDROGENASE 2"/>
    <property type="match status" value="1"/>
</dbReference>